<dbReference type="EMBL" id="FMYK01000002">
    <property type="protein sequence ID" value="SDB93673.1"/>
    <property type="molecule type" value="Genomic_DNA"/>
</dbReference>
<dbReference type="GO" id="GO:1990904">
    <property type="term" value="C:ribonucleoprotein complex"/>
    <property type="evidence" value="ECO:0007669"/>
    <property type="project" value="UniProtKB-KW"/>
</dbReference>
<dbReference type="FunFam" id="3.30.1490.10:FF:000001">
    <property type="entry name" value="30S ribosomal protein S8"/>
    <property type="match status" value="1"/>
</dbReference>
<accession>A0A1G6HHQ0</accession>
<dbReference type="GO" id="GO:0003735">
    <property type="term" value="F:structural constituent of ribosome"/>
    <property type="evidence" value="ECO:0007669"/>
    <property type="project" value="InterPro"/>
</dbReference>
<dbReference type="GO" id="GO:0019843">
    <property type="term" value="F:rRNA binding"/>
    <property type="evidence" value="ECO:0007669"/>
    <property type="project" value="UniProtKB-UniRule"/>
</dbReference>
<evidence type="ECO:0000256" key="6">
    <source>
        <dbReference type="ARBA" id="ARBA00035258"/>
    </source>
</evidence>
<keyword evidence="4 8" id="KW-0689">Ribosomal protein</keyword>
<dbReference type="GO" id="GO:0005840">
    <property type="term" value="C:ribosome"/>
    <property type="evidence" value="ECO:0007669"/>
    <property type="project" value="UniProtKB-KW"/>
</dbReference>
<dbReference type="FunFam" id="3.30.1370.30:FF:000002">
    <property type="entry name" value="30S ribosomal protein S8"/>
    <property type="match status" value="1"/>
</dbReference>
<keyword evidence="5 8" id="KW-0687">Ribonucleoprotein</keyword>
<dbReference type="SUPFAM" id="SSF56047">
    <property type="entry name" value="Ribosomal protein S8"/>
    <property type="match status" value="1"/>
</dbReference>
<dbReference type="Gene3D" id="3.30.1490.10">
    <property type="match status" value="1"/>
</dbReference>
<gene>
    <name evidence="8" type="primary">rpsH</name>
    <name evidence="10" type="ORF">SAMN05421749_102259</name>
</gene>
<keyword evidence="3 8" id="KW-0694">RNA-binding</keyword>
<dbReference type="PANTHER" id="PTHR11758">
    <property type="entry name" value="40S RIBOSOMAL PROTEIN S15A"/>
    <property type="match status" value="1"/>
</dbReference>
<keyword evidence="2 8" id="KW-0699">rRNA-binding</keyword>
<dbReference type="InterPro" id="IPR035987">
    <property type="entry name" value="Ribosomal_uS8_sf"/>
</dbReference>
<keyword evidence="11" id="KW-1185">Reference proteome</keyword>
<evidence type="ECO:0000256" key="7">
    <source>
        <dbReference type="ARBA" id="ARBA00046740"/>
    </source>
</evidence>
<dbReference type="Pfam" id="PF00410">
    <property type="entry name" value="Ribosomal_S8"/>
    <property type="match status" value="1"/>
</dbReference>
<evidence type="ECO:0000256" key="8">
    <source>
        <dbReference type="HAMAP-Rule" id="MF_01302"/>
    </source>
</evidence>
<dbReference type="RefSeq" id="WP_092616737.1">
    <property type="nucleotide sequence ID" value="NZ_FMYK01000002.1"/>
</dbReference>
<evidence type="ECO:0000256" key="4">
    <source>
        <dbReference type="ARBA" id="ARBA00022980"/>
    </source>
</evidence>
<dbReference type="PROSITE" id="PS00053">
    <property type="entry name" value="RIBOSOMAL_S8"/>
    <property type="match status" value="1"/>
</dbReference>
<comment type="function">
    <text evidence="8">One of the primary rRNA binding proteins, it binds directly to 16S rRNA central domain where it helps coordinate assembly of the platform of the 30S subunit.</text>
</comment>
<dbReference type="OrthoDB" id="9802617at2"/>
<comment type="similarity">
    <text evidence="1 8 9">Belongs to the universal ribosomal protein uS8 family.</text>
</comment>
<dbReference type="InterPro" id="IPR047863">
    <property type="entry name" value="Ribosomal_uS8_CS"/>
</dbReference>
<evidence type="ECO:0000256" key="5">
    <source>
        <dbReference type="ARBA" id="ARBA00023274"/>
    </source>
</evidence>
<dbReference type="Gene3D" id="3.30.1370.30">
    <property type="match status" value="1"/>
</dbReference>
<sequence length="131" mass="13934">MSMQDTVADMLTRVRNAQMANKATVAMPSSKLKVSIANVLEQEGYISGVEVSSEGAKTTLTITLKYFEGKPVIESIKRVSRPGLRQYRNKDSLPSVKQGLGVAIVSTSKGVMTDRAARAAGVGGEVLAFVS</sequence>
<dbReference type="GO" id="GO:0005737">
    <property type="term" value="C:cytoplasm"/>
    <property type="evidence" value="ECO:0007669"/>
    <property type="project" value="UniProtKB-ARBA"/>
</dbReference>
<dbReference type="GO" id="GO:0006412">
    <property type="term" value="P:translation"/>
    <property type="evidence" value="ECO:0007669"/>
    <property type="project" value="UniProtKB-UniRule"/>
</dbReference>
<protein>
    <recommendedName>
        <fullName evidence="6 8">Small ribosomal subunit protein uS8</fullName>
    </recommendedName>
</protein>
<dbReference type="NCBIfam" id="NF001109">
    <property type="entry name" value="PRK00136.1"/>
    <property type="match status" value="1"/>
</dbReference>
<evidence type="ECO:0000256" key="2">
    <source>
        <dbReference type="ARBA" id="ARBA00022730"/>
    </source>
</evidence>
<evidence type="ECO:0000313" key="10">
    <source>
        <dbReference type="EMBL" id="SDB93673.1"/>
    </source>
</evidence>
<evidence type="ECO:0000256" key="1">
    <source>
        <dbReference type="ARBA" id="ARBA00006471"/>
    </source>
</evidence>
<dbReference type="HAMAP" id="MF_01302_B">
    <property type="entry name" value="Ribosomal_uS8_B"/>
    <property type="match status" value="1"/>
</dbReference>
<evidence type="ECO:0000313" key="11">
    <source>
        <dbReference type="Proteomes" id="UP000242317"/>
    </source>
</evidence>
<name>A0A1G6HHQ0_9GAMM</name>
<organism evidence="10 11">
    <name type="scientific">Acinetobacter marinus</name>
    <dbReference type="NCBI Taxonomy" id="281375"/>
    <lineage>
        <taxon>Bacteria</taxon>
        <taxon>Pseudomonadati</taxon>
        <taxon>Pseudomonadota</taxon>
        <taxon>Gammaproteobacteria</taxon>
        <taxon>Moraxellales</taxon>
        <taxon>Moraxellaceae</taxon>
        <taxon>Acinetobacter</taxon>
    </lineage>
</organism>
<dbReference type="Proteomes" id="UP000242317">
    <property type="component" value="Unassembled WGS sequence"/>
</dbReference>
<proteinExistence type="inferred from homology"/>
<evidence type="ECO:0000256" key="3">
    <source>
        <dbReference type="ARBA" id="ARBA00022884"/>
    </source>
</evidence>
<evidence type="ECO:0000256" key="9">
    <source>
        <dbReference type="RuleBase" id="RU003660"/>
    </source>
</evidence>
<comment type="subunit">
    <text evidence="7 8">Part of the 30S ribosomal subunit. Contacts proteins S5 and S12.</text>
</comment>
<reference evidence="11" key="1">
    <citation type="submission" date="2016-09" db="EMBL/GenBank/DDBJ databases">
        <authorList>
            <person name="Varghese N."/>
            <person name="Submissions S."/>
        </authorList>
    </citation>
    <scope>NUCLEOTIDE SEQUENCE [LARGE SCALE GENOMIC DNA]</scope>
    <source>
        <strain evidence="11">ANC 3699</strain>
    </source>
</reference>
<dbReference type="InterPro" id="IPR000630">
    <property type="entry name" value="Ribosomal_uS8"/>
</dbReference>
<dbReference type="AlphaFoldDB" id="A0A1G6HHQ0"/>